<accession>A0A9X3YHY2</accession>
<keyword evidence="2" id="KW-0732">Signal</keyword>
<dbReference type="Proteomes" id="UP001139971">
    <property type="component" value="Unassembled WGS sequence"/>
</dbReference>
<feature type="region of interest" description="Disordered" evidence="1">
    <location>
        <begin position="421"/>
        <end position="446"/>
    </location>
</feature>
<dbReference type="EMBL" id="JAOVZO020000014">
    <property type="protein sequence ID" value="MDC8012729.1"/>
    <property type="molecule type" value="Genomic_DNA"/>
</dbReference>
<keyword evidence="4" id="KW-1185">Reference proteome</keyword>
<organism evidence="3 4">
    <name type="scientific">Tahibacter soli</name>
    <dbReference type="NCBI Taxonomy" id="2983605"/>
    <lineage>
        <taxon>Bacteria</taxon>
        <taxon>Pseudomonadati</taxon>
        <taxon>Pseudomonadota</taxon>
        <taxon>Gammaproteobacteria</taxon>
        <taxon>Lysobacterales</taxon>
        <taxon>Rhodanobacteraceae</taxon>
        <taxon>Tahibacter</taxon>
    </lineage>
</organism>
<dbReference type="RefSeq" id="WP_263544938.1">
    <property type="nucleotide sequence ID" value="NZ_JAOVZO020000014.1"/>
</dbReference>
<evidence type="ECO:0000256" key="1">
    <source>
        <dbReference type="SAM" id="MobiDB-lite"/>
    </source>
</evidence>
<reference evidence="3" key="1">
    <citation type="submission" date="2023-02" db="EMBL/GenBank/DDBJ databases">
        <title>Tahibacter soli sp. nov. isolated from soil.</title>
        <authorList>
            <person name="Baek J.H."/>
            <person name="Lee J.K."/>
            <person name="Choi D.G."/>
            <person name="Jeon C.O."/>
        </authorList>
    </citation>
    <scope>NUCLEOTIDE SEQUENCE</scope>
    <source>
        <strain evidence="3">BL</strain>
    </source>
</reference>
<gene>
    <name evidence="3" type="ORF">OD750_009235</name>
</gene>
<name>A0A9X3YHY2_9GAMM</name>
<protein>
    <recommendedName>
        <fullName evidence="5">Cytochrome c domain-containing protein</fullName>
    </recommendedName>
</protein>
<feature type="signal peptide" evidence="2">
    <location>
        <begin position="1"/>
        <end position="30"/>
    </location>
</feature>
<evidence type="ECO:0000313" key="3">
    <source>
        <dbReference type="EMBL" id="MDC8012729.1"/>
    </source>
</evidence>
<feature type="chain" id="PRO_5040799332" description="Cytochrome c domain-containing protein" evidence="2">
    <location>
        <begin position="31"/>
        <end position="552"/>
    </location>
</feature>
<proteinExistence type="predicted"/>
<comment type="caution">
    <text evidence="3">The sequence shown here is derived from an EMBL/GenBank/DDBJ whole genome shotgun (WGS) entry which is preliminary data.</text>
</comment>
<dbReference type="AlphaFoldDB" id="A0A9X3YHY2"/>
<evidence type="ECO:0000313" key="4">
    <source>
        <dbReference type="Proteomes" id="UP001139971"/>
    </source>
</evidence>
<evidence type="ECO:0008006" key="5">
    <source>
        <dbReference type="Google" id="ProtNLM"/>
    </source>
</evidence>
<evidence type="ECO:0000256" key="2">
    <source>
        <dbReference type="SAM" id="SignalP"/>
    </source>
</evidence>
<sequence>MIFNARLSLVPIAAAIAAVAALSLEPSAVAASYGTPTYLAKFPYFNPTLSTALPGDVDTALKKQLENKQEFAKVQRLFDLWSWQAFITLNWPVNNQGKFAPKVTDTSFGPPKWTTWYESPDIFRQDGGVPAACGTGPVAALVSLTRETNLPVARDLKAFALPQAFDKRKTRLLGNISAVGDISPATRRDDQELEEITQAFTAPLIDQNGNYAFYEIMLDPNEVGYICTYKLYNIEGQVAFTGGSSAKAADLPRGNDAKDGSGSWELKLAWRILTKGDDASRFLTSEAIVPPTNGKCPDGTASTDQCPVVVGMVGMHIAHKSDSSPQWIWSTFEQVDNLAVNNVAHPALKPSFFDPNCEICVPNVPPVQNSDGSWATSPPTQAWRAIPIPADKVALNIEAQAALTKAGSAMRHYQLIDTQWPTSPSTPPANPAGGLPNAVENKPGGNPTPVFLTNITMETYFQVGKQPACQQEENQSNCPAASWLTANQKAGQVDDTTPIFGTESCMGCHSSAGLYTSWNQATQKGTQSGQLKGDFSWLFTQKAKSISKPTHP</sequence>